<dbReference type="Proteomes" id="UP000790787">
    <property type="component" value="Chromosome 12"/>
</dbReference>
<evidence type="ECO:0000313" key="2">
    <source>
        <dbReference type="RefSeq" id="XP_075083645.1"/>
    </source>
</evidence>
<dbReference type="RefSeq" id="XP_075083645.1">
    <property type="nucleotide sequence ID" value="XM_075227544.1"/>
</dbReference>
<name>A0AC58SF86_TOBAC</name>
<protein>
    <submittedName>
        <fullName evidence="2">Uncharacterized protein LOC142167379</fullName>
    </submittedName>
</protein>
<evidence type="ECO:0000313" key="1">
    <source>
        <dbReference type="Proteomes" id="UP000790787"/>
    </source>
</evidence>
<organism evidence="1 2">
    <name type="scientific">Nicotiana tabacum</name>
    <name type="common">Common tobacco</name>
    <dbReference type="NCBI Taxonomy" id="4097"/>
    <lineage>
        <taxon>Eukaryota</taxon>
        <taxon>Viridiplantae</taxon>
        <taxon>Streptophyta</taxon>
        <taxon>Embryophyta</taxon>
        <taxon>Tracheophyta</taxon>
        <taxon>Spermatophyta</taxon>
        <taxon>Magnoliopsida</taxon>
        <taxon>eudicotyledons</taxon>
        <taxon>Gunneridae</taxon>
        <taxon>Pentapetalae</taxon>
        <taxon>asterids</taxon>
        <taxon>lamiids</taxon>
        <taxon>Solanales</taxon>
        <taxon>Solanaceae</taxon>
        <taxon>Nicotianoideae</taxon>
        <taxon>Nicotianeae</taxon>
        <taxon>Nicotiana</taxon>
    </lineage>
</organism>
<gene>
    <name evidence="2" type="primary">LOC142167379</name>
</gene>
<keyword evidence="1" id="KW-1185">Reference proteome</keyword>
<reference evidence="1" key="1">
    <citation type="journal article" date="2014" name="Nat. Commun.">
        <title>The tobacco genome sequence and its comparison with those of tomato and potato.</title>
        <authorList>
            <person name="Sierro N."/>
            <person name="Battey J.N."/>
            <person name="Ouadi S."/>
            <person name="Bakaher N."/>
            <person name="Bovet L."/>
            <person name="Willig A."/>
            <person name="Goepfert S."/>
            <person name="Peitsch M.C."/>
            <person name="Ivanov N.V."/>
        </authorList>
    </citation>
    <scope>NUCLEOTIDE SEQUENCE [LARGE SCALE GENOMIC DNA]</scope>
</reference>
<accession>A0AC58SF86</accession>
<proteinExistence type="predicted"/>
<sequence length="630" mass="69731">MMHMRYLEGENFKYRKNQVQCEYYHYKGHTKKNCYKLQGYPSNFKGKKKGQNFRVYANSVSSPMFPNASEPRYQQGSYGTQSGIQQVQHSYMPQFVQTTPNNSLAAPFFTKEHYQQILQMLAKGNGEGPEPSTKLAAADFKYNLLSVSQLTKELQCMVAFFPNFCIFQDLYSGQVKGIGKEEHDLYILQGGSSHDSTATPDNKCAHTTSLPDSAVVWHRRLGHAPIDVIRKLDALSTLKTGTQYCPVCPVAKQTKLHFPLSTSVSQSAFDLVHCDIWGPYRVPSHSGKSLPHQQAALYNTLHAPGLLTSSHQELFLLSSWAILHLKREDILPFKYVLSSGSTIFSILDMLSPSSADSKISVDSSPGVDIPSHEASATSEGESSHSDSPVATPHYTINSEGNFTDNAAHGDTHAETQFDAASHSAMANTPGVVPDQVRKSFRPSKPPIWMQDYVVQSKDAKCSYPISTYVHVALAASQHWIIYQMNVHNAFLNGELVEEVYMHIPQGGVNGDIVIILVYVDDLPITGNNDKLLSKEGILMCQKKHALKLISEAGLGGAKPSGTPLELNQKLTSIEYDKCIQNCKQEESMRSVIGYLVKFGNALVSWQSKKQMTVSRSSVEVELRSMASCAA</sequence>
<reference evidence="2" key="2">
    <citation type="submission" date="2025-08" db="UniProtKB">
        <authorList>
            <consortium name="RefSeq"/>
        </authorList>
    </citation>
    <scope>IDENTIFICATION</scope>
    <source>
        <tissue evidence="2">Leaf</tissue>
    </source>
</reference>